<evidence type="ECO:0000313" key="1">
    <source>
        <dbReference type="EMBL" id="GAA4010360.1"/>
    </source>
</evidence>
<evidence type="ECO:0000313" key="2">
    <source>
        <dbReference type="Proteomes" id="UP001500235"/>
    </source>
</evidence>
<gene>
    <name evidence="1" type="ORF">GCM10022280_04460</name>
</gene>
<protein>
    <recommendedName>
        <fullName evidence="3">DUF2199 domain-containing protein</fullName>
    </recommendedName>
</protein>
<evidence type="ECO:0008006" key="3">
    <source>
        <dbReference type="Google" id="ProtNLM"/>
    </source>
</evidence>
<reference evidence="2" key="1">
    <citation type="journal article" date="2019" name="Int. J. Syst. Evol. Microbiol.">
        <title>The Global Catalogue of Microorganisms (GCM) 10K type strain sequencing project: providing services to taxonomists for standard genome sequencing and annotation.</title>
        <authorList>
            <consortium name="The Broad Institute Genomics Platform"/>
            <consortium name="The Broad Institute Genome Sequencing Center for Infectious Disease"/>
            <person name="Wu L."/>
            <person name="Ma J."/>
        </authorList>
    </citation>
    <scope>NUCLEOTIDE SEQUENCE [LARGE SCALE GENOMIC DNA]</scope>
    <source>
        <strain evidence="2">JCM 17563</strain>
    </source>
</reference>
<name>A0ABP7SDT5_9SPHN</name>
<dbReference type="Proteomes" id="UP001500235">
    <property type="component" value="Unassembled WGS sequence"/>
</dbReference>
<keyword evidence="2" id="KW-1185">Reference proteome</keyword>
<proteinExistence type="predicted"/>
<sequence length="143" mass="15988">MLHFIAVDEIEFEKPEAGSCACCGASQQILTRYVTRHGSPFAIYKAALISEHQPPRAQMIVGFGRWDEAEKPSARIAFTFDLWSDELNTNVTLVDAQDSAWSSGYLGTVLPRDEALQHPLAKEVFSLAEHVLRCDEPVRSYFA</sequence>
<dbReference type="EMBL" id="BAABBQ010000001">
    <property type="protein sequence ID" value="GAA4010360.1"/>
    <property type="molecule type" value="Genomic_DNA"/>
</dbReference>
<accession>A0ABP7SDT5</accession>
<organism evidence="1 2">
    <name type="scientific">Sphingomonas swuensis</name>
    <dbReference type="NCBI Taxonomy" id="977800"/>
    <lineage>
        <taxon>Bacteria</taxon>
        <taxon>Pseudomonadati</taxon>
        <taxon>Pseudomonadota</taxon>
        <taxon>Alphaproteobacteria</taxon>
        <taxon>Sphingomonadales</taxon>
        <taxon>Sphingomonadaceae</taxon>
        <taxon>Sphingomonas</taxon>
    </lineage>
</organism>
<comment type="caution">
    <text evidence="1">The sequence shown here is derived from an EMBL/GenBank/DDBJ whole genome shotgun (WGS) entry which is preliminary data.</text>
</comment>